<dbReference type="AlphaFoldDB" id="A0AAV6HR82"/>
<gene>
    <name evidence="2" type="ORF">RHGRI_037071</name>
</gene>
<evidence type="ECO:0000313" key="3">
    <source>
        <dbReference type="Proteomes" id="UP000823749"/>
    </source>
</evidence>
<evidence type="ECO:0000313" key="2">
    <source>
        <dbReference type="EMBL" id="KAG5516250.1"/>
    </source>
</evidence>
<feature type="compositionally biased region" description="Basic and acidic residues" evidence="1">
    <location>
        <begin position="7"/>
        <end position="16"/>
    </location>
</feature>
<organism evidence="2 3">
    <name type="scientific">Rhododendron griersonianum</name>
    <dbReference type="NCBI Taxonomy" id="479676"/>
    <lineage>
        <taxon>Eukaryota</taxon>
        <taxon>Viridiplantae</taxon>
        <taxon>Streptophyta</taxon>
        <taxon>Embryophyta</taxon>
        <taxon>Tracheophyta</taxon>
        <taxon>Spermatophyta</taxon>
        <taxon>Magnoliopsida</taxon>
        <taxon>eudicotyledons</taxon>
        <taxon>Gunneridae</taxon>
        <taxon>Pentapetalae</taxon>
        <taxon>asterids</taxon>
        <taxon>Ericales</taxon>
        <taxon>Ericaceae</taxon>
        <taxon>Ericoideae</taxon>
        <taxon>Rhodoreae</taxon>
        <taxon>Rhododendron</taxon>
    </lineage>
</organism>
<accession>A0AAV6HR82</accession>
<keyword evidence="3" id="KW-1185">Reference proteome</keyword>
<dbReference type="InterPro" id="IPR017756">
    <property type="entry name" value="TM_Gly-Cys-Arg_CS"/>
</dbReference>
<name>A0AAV6HR82_9ERIC</name>
<dbReference type="Proteomes" id="UP000823749">
    <property type="component" value="Chromosome 13"/>
</dbReference>
<protein>
    <submittedName>
        <fullName evidence="2">Uncharacterized protein</fullName>
    </submittedName>
</protein>
<evidence type="ECO:0000256" key="1">
    <source>
        <dbReference type="SAM" id="MobiDB-lite"/>
    </source>
</evidence>
<feature type="compositionally biased region" description="Basic and acidic residues" evidence="1">
    <location>
        <begin position="35"/>
        <end position="46"/>
    </location>
</feature>
<comment type="caution">
    <text evidence="2">The sequence shown here is derived from an EMBL/GenBank/DDBJ whole genome shotgun (WGS) entry which is preliminary data.</text>
</comment>
<sequence>MPSNVEGRARLKQREVDLDDAIVEDTPPSKIKGMRPQENHDVEGSSKIHTRFGSVAREIKAKKARLDVEESAQKRTREKYLRQRIGQLVQSVSKLLVSYAALCPVSCCLPLLLDMEPSQSVNKLWVQYGFQFTSCCSSAGYKYGGPTTAALMVVAAALLLIVQVSEFTMSPIQPVQVRPSEVSEGSEGQAFQQFRDMYKFQNSM</sequence>
<proteinExistence type="predicted"/>
<dbReference type="NCBIfam" id="TIGR03382">
    <property type="entry name" value="GC_trans_RRR"/>
    <property type="match status" value="1"/>
</dbReference>
<dbReference type="EMBL" id="JACTNZ010000013">
    <property type="protein sequence ID" value="KAG5516250.1"/>
    <property type="molecule type" value="Genomic_DNA"/>
</dbReference>
<reference evidence="2 3" key="1">
    <citation type="submission" date="2020-08" db="EMBL/GenBank/DDBJ databases">
        <title>Plant Genome Project.</title>
        <authorList>
            <person name="Zhang R.-G."/>
        </authorList>
    </citation>
    <scope>NUCLEOTIDE SEQUENCE [LARGE SCALE GENOMIC DNA]</scope>
    <source>
        <strain evidence="2">WSP0</strain>
        <tissue evidence="2">Leaf</tissue>
    </source>
</reference>
<feature type="region of interest" description="Disordered" evidence="1">
    <location>
        <begin position="1"/>
        <end position="47"/>
    </location>
</feature>